<feature type="domain" description="TauD/TfdA-like" evidence="8">
    <location>
        <begin position="27"/>
        <end position="321"/>
    </location>
</feature>
<evidence type="ECO:0000256" key="2">
    <source>
        <dbReference type="ARBA" id="ARBA00005896"/>
    </source>
</evidence>
<dbReference type="InterPro" id="IPR003819">
    <property type="entry name" value="TauD/TfdA-like"/>
</dbReference>
<organism evidence="9 10">
    <name type="scientific">Apiospora marii</name>
    <dbReference type="NCBI Taxonomy" id="335849"/>
    <lineage>
        <taxon>Eukaryota</taxon>
        <taxon>Fungi</taxon>
        <taxon>Dikarya</taxon>
        <taxon>Ascomycota</taxon>
        <taxon>Pezizomycotina</taxon>
        <taxon>Sordariomycetes</taxon>
        <taxon>Xylariomycetidae</taxon>
        <taxon>Amphisphaeriales</taxon>
        <taxon>Apiosporaceae</taxon>
        <taxon>Apiospora</taxon>
    </lineage>
</organism>
<dbReference type="Pfam" id="PF02668">
    <property type="entry name" value="TauD"/>
    <property type="match status" value="1"/>
</dbReference>
<comment type="caution">
    <text evidence="9">The sequence shown here is derived from an EMBL/GenBank/DDBJ whole genome shotgun (WGS) entry which is preliminary data.</text>
</comment>
<dbReference type="PANTHER" id="PTHR30468:SF10">
    <property type="entry name" value="TAUD_TFDA-LIKE DOMAIN-CONTAINING PROTEIN"/>
    <property type="match status" value="1"/>
</dbReference>
<keyword evidence="5" id="KW-0560">Oxidoreductase</keyword>
<dbReference type="SUPFAM" id="SSF51197">
    <property type="entry name" value="Clavaminate synthase-like"/>
    <property type="match status" value="1"/>
</dbReference>
<evidence type="ECO:0000256" key="4">
    <source>
        <dbReference type="ARBA" id="ARBA00022964"/>
    </source>
</evidence>
<dbReference type="PANTHER" id="PTHR30468">
    <property type="entry name" value="ALPHA-KETOGLUTARATE-DEPENDENT SULFONATE DIOXYGENASE"/>
    <property type="match status" value="1"/>
</dbReference>
<dbReference type="InterPro" id="IPR051323">
    <property type="entry name" value="AtsK-like"/>
</dbReference>
<feature type="region of interest" description="Disordered" evidence="7">
    <location>
        <begin position="329"/>
        <end position="351"/>
    </location>
</feature>
<dbReference type="GO" id="GO:0051213">
    <property type="term" value="F:dioxygenase activity"/>
    <property type="evidence" value="ECO:0007669"/>
    <property type="project" value="UniProtKB-KW"/>
</dbReference>
<evidence type="ECO:0000256" key="1">
    <source>
        <dbReference type="ARBA" id="ARBA00001954"/>
    </source>
</evidence>
<evidence type="ECO:0000313" key="10">
    <source>
        <dbReference type="Proteomes" id="UP001396898"/>
    </source>
</evidence>
<dbReference type="InterPro" id="IPR042098">
    <property type="entry name" value="TauD-like_sf"/>
</dbReference>
<keyword evidence="4 9" id="KW-0223">Dioxygenase</keyword>
<comment type="cofactor">
    <cofactor evidence="1">
        <name>Fe(2+)</name>
        <dbReference type="ChEBI" id="CHEBI:29033"/>
    </cofactor>
</comment>
<dbReference type="Proteomes" id="UP001396898">
    <property type="component" value="Unassembled WGS sequence"/>
</dbReference>
<proteinExistence type="inferred from homology"/>
<evidence type="ECO:0000256" key="6">
    <source>
        <dbReference type="ARBA" id="ARBA00023004"/>
    </source>
</evidence>
<keyword evidence="6" id="KW-0408">Iron</keyword>
<gene>
    <name evidence="9" type="ORF">PG991_003304</name>
</gene>
<sequence>MGSLDIPKTAYPPFPDTGSLRSFKSVPVTPVLGTEFKDVDITEWLRAPNSDEILRDLALLLAQRGVAFFRNQHNVNDEVQKEFCRRVNELSGAPKENGFYRHSLLAMHGADPEMGKVDPDRLKSMHLADTKGMPRQNHIKEWHTDSSFEPNPPTFTVLRMAVLPETGGDTLWASGYEIYDRLTEPYKRFFDSLTATHYNDGLYQYGQAHPDKMFSGARGAAENVGLEFRSHHPLVRTHPLTGWKSIFGWGANCQGIDGVTDDESRQLTDKITRLILDNQDVQLRFRWENTGDLAIWDNRCTFHSATSDHFGVGPRLGWRCMTMGERPFLDPNSKSRKEATGGWPYVLENPK</sequence>
<keyword evidence="10" id="KW-1185">Reference proteome</keyword>
<comment type="similarity">
    <text evidence="2">Belongs to the TfdA dioxygenase family.</text>
</comment>
<evidence type="ECO:0000256" key="5">
    <source>
        <dbReference type="ARBA" id="ARBA00023002"/>
    </source>
</evidence>
<accession>A0ABR1SJ53</accession>
<evidence type="ECO:0000256" key="7">
    <source>
        <dbReference type="SAM" id="MobiDB-lite"/>
    </source>
</evidence>
<evidence type="ECO:0000256" key="3">
    <source>
        <dbReference type="ARBA" id="ARBA00022723"/>
    </source>
</evidence>
<dbReference type="Gene3D" id="3.60.130.10">
    <property type="entry name" value="Clavaminate synthase-like"/>
    <property type="match status" value="1"/>
</dbReference>
<reference evidence="9 10" key="1">
    <citation type="submission" date="2023-01" db="EMBL/GenBank/DDBJ databases">
        <title>Analysis of 21 Apiospora genomes using comparative genomics revels a genus with tremendous synthesis potential of carbohydrate active enzymes and secondary metabolites.</title>
        <authorList>
            <person name="Sorensen T."/>
        </authorList>
    </citation>
    <scope>NUCLEOTIDE SEQUENCE [LARGE SCALE GENOMIC DNA]</scope>
    <source>
        <strain evidence="9 10">CBS 20057</strain>
    </source>
</reference>
<name>A0ABR1SJ53_9PEZI</name>
<evidence type="ECO:0000259" key="8">
    <source>
        <dbReference type="Pfam" id="PF02668"/>
    </source>
</evidence>
<evidence type="ECO:0000313" key="9">
    <source>
        <dbReference type="EMBL" id="KAK8033906.1"/>
    </source>
</evidence>
<protein>
    <submittedName>
        <fullName evidence="9">Taurine catabolism dioxygenase</fullName>
    </submittedName>
</protein>
<dbReference type="EMBL" id="JAQQWI010000006">
    <property type="protein sequence ID" value="KAK8033906.1"/>
    <property type="molecule type" value="Genomic_DNA"/>
</dbReference>
<keyword evidence="3" id="KW-0479">Metal-binding</keyword>